<keyword evidence="2 6" id="KW-1003">Cell membrane</keyword>
<dbReference type="PANTHER" id="PTHR12677:SF59">
    <property type="entry name" value="GOLGI APPARATUS MEMBRANE PROTEIN TVP38-RELATED"/>
    <property type="match status" value="1"/>
</dbReference>
<sequence length="217" mass="22615">MLIVLAILMAGLLAVWLLWGPPDIARDLNRDTLERVVARAGPAGPLVVVGLMTLAIVASPIPSAPIALAAGAAYGHTWGTLWVILGAESGALLAFLLARMLGREALERLLGARLERGLLGSQNVLTLIVFTSRLLPFISFDLVSYLAGLSKIRPWRFALATLAGIAPASFLLAHLGTQAARGELGAVDWALALGLGAATGAPLVWSALHSGHRGKDA</sequence>
<dbReference type="Proteomes" id="UP000467322">
    <property type="component" value="Unassembled WGS sequence"/>
</dbReference>
<evidence type="ECO:0000256" key="5">
    <source>
        <dbReference type="ARBA" id="ARBA00023136"/>
    </source>
</evidence>
<evidence type="ECO:0000259" key="7">
    <source>
        <dbReference type="Pfam" id="PF09335"/>
    </source>
</evidence>
<keyword evidence="4 6" id="KW-1133">Transmembrane helix</keyword>
<feature type="transmembrane region" description="Helical" evidence="6">
    <location>
        <begin position="157"/>
        <end position="177"/>
    </location>
</feature>
<evidence type="ECO:0000313" key="8">
    <source>
        <dbReference type="EMBL" id="MZR13773.1"/>
    </source>
</evidence>
<evidence type="ECO:0000256" key="2">
    <source>
        <dbReference type="ARBA" id="ARBA00022475"/>
    </source>
</evidence>
<dbReference type="PANTHER" id="PTHR12677">
    <property type="entry name" value="GOLGI APPARATUS MEMBRANE PROTEIN TVP38-RELATED"/>
    <property type="match status" value="1"/>
</dbReference>
<evidence type="ECO:0000256" key="6">
    <source>
        <dbReference type="RuleBase" id="RU366058"/>
    </source>
</evidence>
<reference evidence="8 9" key="1">
    <citation type="submission" date="2019-12" db="EMBL/GenBank/DDBJ databases">
        <title>Maritimibacter sp. nov. sp. isolated from sea sand.</title>
        <authorList>
            <person name="Kim J."/>
            <person name="Jeong S.E."/>
            <person name="Jung H.S."/>
            <person name="Jeon C.O."/>
        </authorList>
    </citation>
    <scope>NUCLEOTIDE SEQUENCE [LARGE SCALE GENOMIC DNA]</scope>
    <source>
        <strain evidence="8 9">DP07</strain>
    </source>
</reference>
<dbReference type="GO" id="GO:0005886">
    <property type="term" value="C:plasma membrane"/>
    <property type="evidence" value="ECO:0007669"/>
    <property type="project" value="UniProtKB-SubCell"/>
</dbReference>
<protein>
    <recommendedName>
        <fullName evidence="6">TVP38/TMEM64 family membrane protein</fullName>
    </recommendedName>
</protein>
<feature type="domain" description="VTT" evidence="7">
    <location>
        <begin position="61"/>
        <end position="177"/>
    </location>
</feature>
<dbReference type="AlphaFoldDB" id="A0A845M894"/>
<comment type="subcellular location">
    <subcellularLocation>
        <location evidence="1 6">Cell membrane</location>
        <topology evidence="1 6">Multi-pass membrane protein</topology>
    </subcellularLocation>
</comment>
<comment type="caution">
    <text evidence="8">The sequence shown here is derived from an EMBL/GenBank/DDBJ whole genome shotgun (WGS) entry which is preliminary data.</text>
</comment>
<comment type="similarity">
    <text evidence="6">Belongs to the TVP38/TMEM64 family.</text>
</comment>
<keyword evidence="9" id="KW-1185">Reference proteome</keyword>
<dbReference type="InterPro" id="IPR032816">
    <property type="entry name" value="VTT_dom"/>
</dbReference>
<dbReference type="Pfam" id="PF09335">
    <property type="entry name" value="VTT_dom"/>
    <property type="match status" value="1"/>
</dbReference>
<feature type="transmembrane region" description="Helical" evidence="6">
    <location>
        <begin position="122"/>
        <end position="145"/>
    </location>
</feature>
<dbReference type="EMBL" id="WTUX01000015">
    <property type="protein sequence ID" value="MZR13773.1"/>
    <property type="molecule type" value="Genomic_DNA"/>
</dbReference>
<gene>
    <name evidence="8" type="ORF">GQE99_12190</name>
</gene>
<name>A0A845M894_9RHOB</name>
<keyword evidence="5 6" id="KW-0472">Membrane</keyword>
<evidence type="ECO:0000256" key="1">
    <source>
        <dbReference type="ARBA" id="ARBA00004651"/>
    </source>
</evidence>
<dbReference type="InterPro" id="IPR015414">
    <property type="entry name" value="TMEM64"/>
</dbReference>
<feature type="transmembrane region" description="Helical" evidence="6">
    <location>
        <begin position="49"/>
        <end position="74"/>
    </location>
</feature>
<evidence type="ECO:0000256" key="3">
    <source>
        <dbReference type="ARBA" id="ARBA00022692"/>
    </source>
</evidence>
<organism evidence="8 9">
    <name type="scientific">Maritimibacter harenae</name>
    <dbReference type="NCBI Taxonomy" id="2606218"/>
    <lineage>
        <taxon>Bacteria</taxon>
        <taxon>Pseudomonadati</taxon>
        <taxon>Pseudomonadota</taxon>
        <taxon>Alphaproteobacteria</taxon>
        <taxon>Rhodobacterales</taxon>
        <taxon>Roseobacteraceae</taxon>
        <taxon>Maritimibacter</taxon>
    </lineage>
</organism>
<evidence type="ECO:0000256" key="4">
    <source>
        <dbReference type="ARBA" id="ARBA00022989"/>
    </source>
</evidence>
<feature type="transmembrane region" description="Helical" evidence="6">
    <location>
        <begin position="189"/>
        <end position="208"/>
    </location>
</feature>
<keyword evidence="3 6" id="KW-0812">Transmembrane</keyword>
<evidence type="ECO:0000313" key="9">
    <source>
        <dbReference type="Proteomes" id="UP000467322"/>
    </source>
</evidence>
<proteinExistence type="inferred from homology"/>
<feature type="transmembrane region" description="Helical" evidence="6">
    <location>
        <begin position="81"/>
        <end position="102"/>
    </location>
</feature>
<accession>A0A845M894</accession>